<name>A0A1F4UTL7_UNCKA</name>
<feature type="transmembrane region" description="Helical" evidence="10">
    <location>
        <begin position="157"/>
        <end position="179"/>
    </location>
</feature>
<reference evidence="12 13" key="1">
    <citation type="journal article" date="2016" name="Nat. Commun.">
        <title>Thousands of microbial genomes shed light on interconnected biogeochemical processes in an aquifer system.</title>
        <authorList>
            <person name="Anantharaman K."/>
            <person name="Brown C.T."/>
            <person name="Hug L.A."/>
            <person name="Sharon I."/>
            <person name="Castelle C.J."/>
            <person name="Probst A.J."/>
            <person name="Thomas B.C."/>
            <person name="Singh A."/>
            <person name="Wilkins M.J."/>
            <person name="Karaoz U."/>
            <person name="Brodie E.L."/>
            <person name="Williams K.H."/>
            <person name="Hubbard S.S."/>
            <person name="Banfield J.F."/>
        </authorList>
    </citation>
    <scope>NUCLEOTIDE SEQUENCE [LARGE SCALE GENOMIC DNA]</scope>
</reference>
<evidence type="ECO:0000313" key="13">
    <source>
        <dbReference type="Proteomes" id="UP000177371"/>
    </source>
</evidence>
<sequence>MPELWNNLLVNPLFNLIFVFYRLTGSLGVSIILLTLIIRAVLVPIMLPSLRALKKQQDLQPEIEKIKLKFKHDKKKQAEMQMELFKKHGINPASGCSTQIIMILVLIALYGVIRKFTLGAGIDELNAHVYFNSLKLIEGEIINTNFLYMDLAKPDPFFILAILAGLFQLISSKMTMPFVEQGEKAAKKTPGKSDDLAYNMQQQMLYTMPIMNVLIGLTLPSGVVLYMVVTTIFSIAQSYFVSGWGGLKPWIHKVRRILKPRTI</sequence>
<dbReference type="GO" id="GO:0015031">
    <property type="term" value="P:protein transport"/>
    <property type="evidence" value="ECO:0007669"/>
    <property type="project" value="UniProtKB-KW"/>
</dbReference>
<keyword evidence="4 9" id="KW-0812">Transmembrane</keyword>
<feature type="transmembrane region" description="Helical" evidence="10">
    <location>
        <begin position="90"/>
        <end position="113"/>
    </location>
</feature>
<dbReference type="InterPro" id="IPR047196">
    <property type="entry name" value="YidC_ALB_C"/>
</dbReference>
<feature type="domain" description="Membrane insertase YidC/Oxa/ALB C-terminal" evidence="11">
    <location>
        <begin position="28"/>
        <end position="241"/>
    </location>
</feature>
<dbReference type="Proteomes" id="UP000177371">
    <property type="component" value="Unassembled WGS sequence"/>
</dbReference>
<evidence type="ECO:0000259" key="11">
    <source>
        <dbReference type="Pfam" id="PF02096"/>
    </source>
</evidence>
<feature type="transmembrane region" description="Helical" evidence="10">
    <location>
        <begin position="20"/>
        <end position="47"/>
    </location>
</feature>
<evidence type="ECO:0000256" key="9">
    <source>
        <dbReference type="RuleBase" id="RU003945"/>
    </source>
</evidence>
<evidence type="ECO:0000256" key="8">
    <source>
        <dbReference type="ARBA" id="ARBA00023186"/>
    </source>
</evidence>
<dbReference type="PANTHER" id="PTHR12428:SF65">
    <property type="entry name" value="CYTOCHROME C OXIDASE ASSEMBLY PROTEIN COX18, MITOCHONDRIAL"/>
    <property type="match status" value="1"/>
</dbReference>
<feature type="transmembrane region" description="Helical" evidence="10">
    <location>
        <begin position="210"/>
        <end position="236"/>
    </location>
</feature>
<evidence type="ECO:0000313" key="12">
    <source>
        <dbReference type="EMBL" id="OGC48289.1"/>
    </source>
</evidence>
<organism evidence="12 13">
    <name type="scientific">candidate division WWE3 bacterium RBG_16_37_10</name>
    <dbReference type="NCBI Taxonomy" id="1802610"/>
    <lineage>
        <taxon>Bacteria</taxon>
        <taxon>Katanobacteria</taxon>
    </lineage>
</organism>
<dbReference type="InterPro" id="IPR028055">
    <property type="entry name" value="YidC/Oxa/ALB_C"/>
</dbReference>
<dbReference type="CDD" id="cd20070">
    <property type="entry name" value="5TM_YidC_Alb3"/>
    <property type="match status" value="1"/>
</dbReference>
<evidence type="ECO:0000256" key="10">
    <source>
        <dbReference type="SAM" id="Phobius"/>
    </source>
</evidence>
<evidence type="ECO:0000256" key="7">
    <source>
        <dbReference type="ARBA" id="ARBA00023136"/>
    </source>
</evidence>
<evidence type="ECO:0000256" key="4">
    <source>
        <dbReference type="ARBA" id="ARBA00022692"/>
    </source>
</evidence>
<keyword evidence="8" id="KW-0143">Chaperone</keyword>
<comment type="similarity">
    <text evidence="9">Belongs to the OXA1/ALB3/YidC family.</text>
</comment>
<keyword evidence="5" id="KW-0653">Protein transport</keyword>
<dbReference type="AlphaFoldDB" id="A0A1F4UTL7"/>
<dbReference type="GO" id="GO:0032977">
    <property type="term" value="F:membrane insertase activity"/>
    <property type="evidence" value="ECO:0007669"/>
    <property type="project" value="InterPro"/>
</dbReference>
<proteinExistence type="inferred from homology"/>
<dbReference type="InterPro" id="IPR001708">
    <property type="entry name" value="YidC/ALB3/OXA1/COX18"/>
</dbReference>
<dbReference type="EMBL" id="MEUT01000071">
    <property type="protein sequence ID" value="OGC48289.1"/>
    <property type="molecule type" value="Genomic_DNA"/>
</dbReference>
<keyword evidence="2" id="KW-0813">Transport</keyword>
<comment type="subcellular location">
    <subcellularLocation>
        <location evidence="1">Cell membrane</location>
        <topology evidence="1">Multi-pass membrane protein</topology>
    </subcellularLocation>
    <subcellularLocation>
        <location evidence="9">Membrane</location>
        <topology evidence="9">Multi-pass membrane protein</topology>
    </subcellularLocation>
</comment>
<evidence type="ECO:0000256" key="6">
    <source>
        <dbReference type="ARBA" id="ARBA00022989"/>
    </source>
</evidence>
<dbReference type="GO" id="GO:0005886">
    <property type="term" value="C:plasma membrane"/>
    <property type="evidence" value="ECO:0007669"/>
    <property type="project" value="UniProtKB-SubCell"/>
</dbReference>
<evidence type="ECO:0000256" key="1">
    <source>
        <dbReference type="ARBA" id="ARBA00004651"/>
    </source>
</evidence>
<keyword evidence="6 10" id="KW-1133">Transmembrane helix</keyword>
<gene>
    <name evidence="12" type="ORF">A2W32_03690</name>
</gene>
<keyword evidence="3" id="KW-1003">Cell membrane</keyword>
<dbReference type="STRING" id="1802610.A2W32_03690"/>
<evidence type="ECO:0000256" key="3">
    <source>
        <dbReference type="ARBA" id="ARBA00022475"/>
    </source>
</evidence>
<protein>
    <recommendedName>
        <fullName evidence="11">Membrane insertase YidC/Oxa/ALB C-terminal domain-containing protein</fullName>
    </recommendedName>
</protein>
<evidence type="ECO:0000256" key="2">
    <source>
        <dbReference type="ARBA" id="ARBA00022448"/>
    </source>
</evidence>
<dbReference type="NCBIfam" id="TIGR03592">
    <property type="entry name" value="yidC_oxa1_cterm"/>
    <property type="match status" value="1"/>
</dbReference>
<dbReference type="PANTHER" id="PTHR12428">
    <property type="entry name" value="OXA1"/>
    <property type="match status" value="1"/>
</dbReference>
<accession>A0A1F4UTL7</accession>
<keyword evidence="7 10" id="KW-0472">Membrane</keyword>
<dbReference type="GO" id="GO:0051205">
    <property type="term" value="P:protein insertion into membrane"/>
    <property type="evidence" value="ECO:0007669"/>
    <property type="project" value="TreeGrafter"/>
</dbReference>
<comment type="caution">
    <text evidence="12">The sequence shown here is derived from an EMBL/GenBank/DDBJ whole genome shotgun (WGS) entry which is preliminary data.</text>
</comment>
<dbReference type="Pfam" id="PF02096">
    <property type="entry name" value="60KD_IMP"/>
    <property type="match status" value="1"/>
</dbReference>
<evidence type="ECO:0000256" key="5">
    <source>
        <dbReference type="ARBA" id="ARBA00022927"/>
    </source>
</evidence>